<dbReference type="Gene3D" id="2.60.60.30">
    <property type="entry name" value="sav2460 like domains"/>
    <property type="match status" value="1"/>
</dbReference>
<sequence length="187" mass="19032">MSTALVKGQNTALTAPQVRVVVEVACPTDLSALLVAANGKVRSDADFVFYNQPNGPGVSCRQPSPGQPWEVSVDTGAVPADVDKVRIVVSVDGQGQRFGQVAPPTARVYDAAGAELVNYAVTGLATESIVIALELYRRAGAWKVRAVGQGYAGGLADLIQDHGVVVDGAPAPAAAAPAPAPQAAPPP</sequence>
<dbReference type="RefSeq" id="WP_375736617.1">
    <property type="nucleotide sequence ID" value="NZ_JBCGDC010000152.1"/>
</dbReference>
<dbReference type="Proteomes" id="UP001582793">
    <property type="component" value="Unassembled WGS sequence"/>
</dbReference>
<name>A0ABV5CZY1_9ACTN</name>
<feature type="non-terminal residue" evidence="3">
    <location>
        <position position="187"/>
    </location>
</feature>
<dbReference type="InterPro" id="IPR051324">
    <property type="entry name" value="Stress/Tellurium_Resist"/>
</dbReference>
<organism evidence="3 4">
    <name type="scientific">Polymorphospora lycopeni</name>
    <dbReference type="NCBI Taxonomy" id="3140240"/>
    <lineage>
        <taxon>Bacteria</taxon>
        <taxon>Bacillati</taxon>
        <taxon>Actinomycetota</taxon>
        <taxon>Actinomycetes</taxon>
        <taxon>Micromonosporales</taxon>
        <taxon>Micromonosporaceae</taxon>
        <taxon>Polymorphospora</taxon>
    </lineage>
</organism>
<comment type="caution">
    <text evidence="3">The sequence shown here is derived from an EMBL/GenBank/DDBJ whole genome shotgun (WGS) entry which is preliminary data.</text>
</comment>
<comment type="similarity">
    <text evidence="1">Belongs to the CAPAB/TerDEXZ family.</text>
</comment>
<dbReference type="Pfam" id="PF02342">
    <property type="entry name" value="TerD"/>
    <property type="match status" value="1"/>
</dbReference>
<keyword evidence="4" id="KW-1185">Reference proteome</keyword>
<feature type="domain" description="TerD" evidence="2">
    <location>
        <begin position="1"/>
        <end position="162"/>
    </location>
</feature>
<evidence type="ECO:0000259" key="2">
    <source>
        <dbReference type="Pfam" id="PF02342"/>
    </source>
</evidence>
<evidence type="ECO:0000313" key="3">
    <source>
        <dbReference type="EMBL" id="MFB6397569.1"/>
    </source>
</evidence>
<evidence type="ECO:0000256" key="1">
    <source>
        <dbReference type="ARBA" id="ARBA00008775"/>
    </source>
</evidence>
<dbReference type="CDD" id="cd06974">
    <property type="entry name" value="TerD_like"/>
    <property type="match status" value="1"/>
</dbReference>
<dbReference type="InterPro" id="IPR003325">
    <property type="entry name" value="TerD"/>
</dbReference>
<proteinExistence type="inferred from homology"/>
<dbReference type="PANTHER" id="PTHR32097:SF4">
    <property type="entry name" value="GENERAL STRESS PROTEIN 16U"/>
    <property type="match status" value="1"/>
</dbReference>
<gene>
    <name evidence="3" type="ORF">AAFH96_31425</name>
</gene>
<dbReference type="EMBL" id="JBCGDC010000152">
    <property type="protein sequence ID" value="MFB6397569.1"/>
    <property type="molecule type" value="Genomic_DNA"/>
</dbReference>
<accession>A0ABV5CZY1</accession>
<dbReference type="PANTHER" id="PTHR32097">
    <property type="entry name" value="CAMP-BINDING PROTEIN 1-RELATED"/>
    <property type="match status" value="1"/>
</dbReference>
<reference evidence="3 4" key="1">
    <citation type="submission" date="2024-04" db="EMBL/GenBank/DDBJ databases">
        <title>Polymorphospora sp. isolated from Baiyangdian Lake in Xiong'an New Area.</title>
        <authorList>
            <person name="Zhang X."/>
            <person name="Liu J."/>
        </authorList>
    </citation>
    <scope>NUCLEOTIDE SEQUENCE [LARGE SCALE GENOMIC DNA]</scope>
    <source>
        <strain evidence="3 4">2-325</strain>
    </source>
</reference>
<evidence type="ECO:0000313" key="4">
    <source>
        <dbReference type="Proteomes" id="UP001582793"/>
    </source>
</evidence>
<protein>
    <submittedName>
        <fullName evidence="3">TerD family protein</fullName>
    </submittedName>
</protein>